<protein>
    <recommendedName>
        <fullName evidence="5">ABC transporter domain-containing protein</fullName>
    </recommendedName>
</protein>
<evidence type="ECO:0000256" key="1">
    <source>
        <dbReference type="ARBA" id="ARBA00022741"/>
    </source>
</evidence>
<dbReference type="AlphaFoldDB" id="A0A9W7GN28"/>
<reference evidence="7" key="1">
    <citation type="journal article" date="2023" name="Commun. Biol.">
        <title>Genome analysis of Parmales, the sister group of diatoms, reveals the evolutionary specialization of diatoms from phago-mixotrophs to photoautotrophs.</title>
        <authorList>
            <person name="Ban H."/>
            <person name="Sato S."/>
            <person name="Yoshikawa S."/>
            <person name="Yamada K."/>
            <person name="Nakamura Y."/>
            <person name="Ichinomiya M."/>
            <person name="Sato N."/>
            <person name="Blanc-Mathieu R."/>
            <person name="Endo H."/>
            <person name="Kuwata A."/>
            <person name="Ogata H."/>
        </authorList>
    </citation>
    <scope>NUCLEOTIDE SEQUENCE [LARGE SCALE GENOMIC DNA]</scope>
</reference>
<dbReference type="PANTHER" id="PTHR42855:SF1">
    <property type="entry name" value="ABC TRANSPORTER DOMAIN-CONTAINING PROTEIN"/>
    <property type="match status" value="1"/>
</dbReference>
<accession>A0A9W7GN28</accession>
<dbReference type="GO" id="GO:0016887">
    <property type="term" value="F:ATP hydrolysis activity"/>
    <property type="evidence" value="ECO:0007669"/>
    <property type="project" value="InterPro"/>
</dbReference>
<dbReference type="InterPro" id="IPR017871">
    <property type="entry name" value="ABC_transporter-like_CS"/>
</dbReference>
<feature type="compositionally biased region" description="Polar residues" evidence="4">
    <location>
        <begin position="1"/>
        <end position="14"/>
    </location>
</feature>
<dbReference type="EMBL" id="BRYA01000386">
    <property type="protein sequence ID" value="GMI48335.1"/>
    <property type="molecule type" value="Genomic_DNA"/>
</dbReference>
<dbReference type="InterPro" id="IPR003593">
    <property type="entry name" value="AAA+_ATPase"/>
</dbReference>
<feature type="region of interest" description="Disordered" evidence="4">
    <location>
        <begin position="1"/>
        <end position="23"/>
    </location>
</feature>
<feature type="region of interest" description="Disordered" evidence="4">
    <location>
        <begin position="1039"/>
        <end position="1061"/>
    </location>
</feature>
<dbReference type="Gene3D" id="3.40.50.300">
    <property type="entry name" value="P-loop containing nucleotide triphosphate hydrolases"/>
    <property type="match status" value="2"/>
</dbReference>
<dbReference type="Pfam" id="PF00005">
    <property type="entry name" value="ABC_tran"/>
    <property type="match status" value="2"/>
</dbReference>
<keyword evidence="2" id="KW-0067">ATP-binding</keyword>
<dbReference type="InterPro" id="IPR027417">
    <property type="entry name" value="P-loop_NTPase"/>
</dbReference>
<dbReference type="Proteomes" id="UP001165065">
    <property type="component" value="Unassembled WGS sequence"/>
</dbReference>
<name>A0A9W7GN28_9STRA</name>
<evidence type="ECO:0000256" key="4">
    <source>
        <dbReference type="SAM" id="MobiDB-lite"/>
    </source>
</evidence>
<dbReference type="GO" id="GO:0005524">
    <property type="term" value="F:ATP binding"/>
    <property type="evidence" value="ECO:0007669"/>
    <property type="project" value="UniProtKB-KW"/>
</dbReference>
<dbReference type="CDD" id="cd03221">
    <property type="entry name" value="ABCF_EF-3"/>
    <property type="match status" value="1"/>
</dbReference>
<dbReference type="SMART" id="SM00382">
    <property type="entry name" value="AAA"/>
    <property type="match status" value="2"/>
</dbReference>
<dbReference type="FunFam" id="3.40.50.300:FF:000011">
    <property type="entry name" value="Putative ABC transporter ATP-binding component"/>
    <property type="match status" value="1"/>
</dbReference>
<keyword evidence="7" id="KW-1185">Reference proteome</keyword>
<dbReference type="OrthoDB" id="191859at2759"/>
<dbReference type="SUPFAM" id="SSF52540">
    <property type="entry name" value="P-loop containing nucleoside triphosphate hydrolases"/>
    <property type="match status" value="2"/>
</dbReference>
<organism evidence="6 7">
    <name type="scientific">Triparma columacea</name>
    <dbReference type="NCBI Taxonomy" id="722753"/>
    <lineage>
        <taxon>Eukaryota</taxon>
        <taxon>Sar</taxon>
        <taxon>Stramenopiles</taxon>
        <taxon>Ochrophyta</taxon>
        <taxon>Bolidophyceae</taxon>
        <taxon>Parmales</taxon>
        <taxon>Triparmaceae</taxon>
        <taxon>Triparma</taxon>
    </lineage>
</organism>
<feature type="coiled-coil region" evidence="3">
    <location>
        <begin position="1064"/>
        <end position="1139"/>
    </location>
</feature>
<feature type="domain" description="ABC transporter" evidence="5">
    <location>
        <begin position="496"/>
        <end position="741"/>
    </location>
</feature>
<evidence type="ECO:0000256" key="3">
    <source>
        <dbReference type="SAM" id="Coils"/>
    </source>
</evidence>
<proteinExistence type="predicted"/>
<sequence length="1143" mass="128355">MKTTPILPSTSPHPATQERRNSMFRQSATSIKLRGEKGIIERGLEHVDAFSYEMPVRSQRSAPGGILTLFALLTLSLVCLHNLRDFYNSFFGLSVTVSKETGRPTEGRDLLPGFGAFVVKDGEVWEDEKYFRWTFQQRAVFYGDTSPSNPRLKYKIPTVPCSIGNPIVHSGVVLGVRSGRCPDPDWKHDKGGDGDVGFEGPTMNGEYSSKQFFYVDAVLTPCEEYGELEGLVCATAEEMEEVMGKEIEVGLSWRGKLGWGEEDIWRDIVYLNLEQDKWLGVEVFFTPVNAEKNDWKLITTKKKWAQFSRFYPRTRNKLEGEEHIKIYIREEFFAHTEDLSYFSILDLMESLGAFWTFITISFGFIARTLINMGRSDEQLRRIFMRHGHTRTAGKYFKDVGGGWCMGGGREEEEEKEEEIGGEGQVTMDGFSWGKYRDFVELLMRDREQSLLEMDRKRAALAKELNAKREMAVEELNRKREQAIGTLFSTPTAEQVLVATSLSHTYDSQTYQYKDISFSISKGDRVFLVGDNGCGKSTLLRSLCDATEQGLQMPRDTKITYVPQDPASEPSVVTVLDEVYGGGGLVGSACRRYRAAQLSGGSVDTAAHQHMDVMGAWDTLRLGERVIEELGLGGLIGEKLEGLSGGERKRASLARGIIESADLLVLDEPTNHLDISGINYLKNVLDKRTLGDTAVLCVTHDRDFLDTLADEVMELEMGELYRYKFQGGRSDSVGGGAFGYYLNEKATRIERDAKDLRSLKNKLRGELEWIRKQPQARETKQRAREKDFEKLNGEVGRRRDVEGSRGKVELKSGEGRRLGNDVLELKGLTAKIGERVLIDDLSYTFGKNDRVAIVGKNGEGKSTLLRCIMGEADFEGVIKKGETVKIGMFDQRGLQIQEGDEDMTLFEFVKREVDDGAGGGEAGRTPLNLLKDLNFEKARFQTPISRLSGGERRRLQFLQVIATNPNVLLLDEPSNDLDITTMGVVEDLIEHFKGVVVVVSHDVYFLSKSVSTIFAFEGEGVVKCFEGNIGEYMAKRELEAEAGKRGGKKDSKEVAGGKGVKEVKKDNTTKERINMERERKKLDERMAKMGKEIERAEGEYGKAANEGMGWSELAELEKGLNALKEKLGDVEERWMEIEEALEVL</sequence>
<evidence type="ECO:0000313" key="7">
    <source>
        <dbReference type="Proteomes" id="UP001165065"/>
    </source>
</evidence>
<dbReference type="PANTHER" id="PTHR42855">
    <property type="entry name" value="ABC TRANSPORTER ATP-BINDING SUBUNIT"/>
    <property type="match status" value="1"/>
</dbReference>
<keyword evidence="1" id="KW-0547">Nucleotide-binding</keyword>
<feature type="domain" description="ABC transporter" evidence="5">
    <location>
        <begin position="822"/>
        <end position="1041"/>
    </location>
</feature>
<dbReference type="PROSITE" id="PS00211">
    <property type="entry name" value="ABC_TRANSPORTER_1"/>
    <property type="match status" value="2"/>
</dbReference>
<dbReference type="InterPro" id="IPR003439">
    <property type="entry name" value="ABC_transporter-like_ATP-bd"/>
</dbReference>
<evidence type="ECO:0000313" key="6">
    <source>
        <dbReference type="EMBL" id="GMI48335.1"/>
    </source>
</evidence>
<comment type="caution">
    <text evidence="6">The sequence shown here is derived from an EMBL/GenBank/DDBJ whole genome shotgun (WGS) entry which is preliminary data.</text>
</comment>
<dbReference type="PROSITE" id="PS50893">
    <property type="entry name" value="ABC_TRANSPORTER_2"/>
    <property type="match status" value="2"/>
</dbReference>
<gene>
    <name evidence="6" type="ORF">TrCOL_g8829</name>
</gene>
<evidence type="ECO:0000256" key="2">
    <source>
        <dbReference type="ARBA" id="ARBA00022840"/>
    </source>
</evidence>
<keyword evidence="3" id="KW-0175">Coiled coil</keyword>
<dbReference type="InterPro" id="IPR051309">
    <property type="entry name" value="ABCF_ATPase"/>
</dbReference>
<evidence type="ECO:0000259" key="5">
    <source>
        <dbReference type="PROSITE" id="PS50893"/>
    </source>
</evidence>